<organism evidence="5 6">
    <name type="scientific">Panagrellus redivivus</name>
    <name type="common">Microworm</name>
    <dbReference type="NCBI Taxonomy" id="6233"/>
    <lineage>
        <taxon>Eukaryota</taxon>
        <taxon>Metazoa</taxon>
        <taxon>Ecdysozoa</taxon>
        <taxon>Nematoda</taxon>
        <taxon>Chromadorea</taxon>
        <taxon>Rhabditida</taxon>
        <taxon>Tylenchina</taxon>
        <taxon>Panagrolaimomorpha</taxon>
        <taxon>Panagrolaimoidea</taxon>
        <taxon>Panagrolaimidae</taxon>
        <taxon>Panagrellus</taxon>
    </lineage>
</organism>
<dbReference type="GO" id="GO:0005634">
    <property type="term" value="C:nucleus"/>
    <property type="evidence" value="ECO:0007669"/>
    <property type="project" value="TreeGrafter"/>
</dbReference>
<name>A0A7E4UNR2_PANRE</name>
<reference evidence="5" key="1">
    <citation type="journal article" date="2013" name="Genetics">
        <title>The draft genome and transcriptome of Panagrellus redivivus are shaped by the harsh demands of a free-living lifestyle.</title>
        <authorList>
            <person name="Srinivasan J."/>
            <person name="Dillman A.R."/>
            <person name="Macchietto M.G."/>
            <person name="Heikkinen L."/>
            <person name="Lakso M."/>
            <person name="Fracchia K.M."/>
            <person name="Antoshechkin I."/>
            <person name="Mortazavi A."/>
            <person name="Wong G."/>
            <person name="Sternberg P.W."/>
        </authorList>
    </citation>
    <scope>NUCLEOTIDE SEQUENCE [LARGE SCALE GENOMIC DNA]</scope>
    <source>
        <strain evidence="5">MT8872</strain>
    </source>
</reference>
<dbReference type="PANTHER" id="PTHR12629">
    <property type="entry name" value="DIPHOSPHOINOSITOL POLYPHOSPHATE PHOSPHOHYDROLASE"/>
    <property type="match status" value="1"/>
</dbReference>
<keyword evidence="5" id="KW-1185">Reference proteome</keyword>
<dbReference type="AlphaFoldDB" id="A0A7E4UNR2"/>
<evidence type="ECO:0000256" key="1">
    <source>
        <dbReference type="ARBA" id="ARBA00022723"/>
    </source>
</evidence>
<feature type="domain" description="Nudix hydrolase" evidence="4">
    <location>
        <begin position="65"/>
        <end position="196"/>
    </location>
</feature>
<dbReference type="SUPFAM" id="SSF55811">
    <property type="entry name" value="Nudix"/>
    <property type="match status" value="1"/>
</dbReference>
<proteinExistence type="inferred from homology"/>
<dbReference type="PANTHER" id="PTHR12629:SF0">
    <property type="entry name" value="DIPHOSPHOINOSITOL-POLYPHOSPHATE DIPHOSPHATASE"/>
    <property type="match status" value="1"/>
</dbReference>
<protein>
    <submittedName>
        <fullName evidence="6">Nudix hydrolase domain-containing protein</fullName>
    </submittedName>
</protein>
<comment type="similarity">
    <text evidence="3">Belongs to the Nudix hydrolase family.</text>
</comment>
<dbReference type="GO" id="GO:0005737">
    <property type="term" value="C:cytoplasm"/>
    <property type="evidence" value="ECO:0007669"/>
    <property type="project" value="TreeGrafter"/>
</dbReference>
<keyword evidence="1" id="KW-0479">Metal-binding</keyword>
<dbReference type="InterPro" id="IPR015797">
    <property type="entry name" value="NUDIX_hydrolase-like_dom_sf"/>
</dbReference>
<dbReference type="PROSITE" id="PS00893">
    <property type="entry name" value="NUDIX_BOX"/>
    <property type="match status" value="1"/>
</dbReference>
<dbReference type="GO" id="GO:0034432">
    <property type="term" value="F:bis(5'-adenosyl)-pentaphosphatase activity"/>
    <property type="evidence" value="ECO:0007669"/>
    <property type="project" value="TreeGrafter"/>
</dbReference>
<evidence type="ECO:0000259" key="4">
    <source>
        <dbReference type="PROSITE" id="PS51462"/>
    </source>
</evidence>
<sequence>MTDNLPIGVPSRRDDINTVAAASTMTSSSTPTTAATEAPPAPVVVVKKREKFKDSNGTRVRDEHGYRLRAAGLCTREVVEEGGQVRVELLLVSGRGNPNQWVLPGGGIEESEDGEQAAIREVYEEAGVRGTIRSLVGQFTDDERLARTLLFLVDAVEICDDWEERRQGRQRRWLTVADALASIKTSQRVMLERYIDALSLPPTI</sequence>
<dbReference type="Gene3D" id="3.90.79.10">
    <property type="entry name" value="Nucleoside Triphosphate Pyrophosphohydrolase"/>
    <property type="match status" value="1"/>
</dbReference>
<dbReference type="GO" id="GO:1901909">
    <property type="term" value="P:diadenosine hexaphosphate catabolic process"/>
    <property type="evidence" value="ECO:0007669"/>
    <property type="project" value="TreeGrafter"/>
</dbReference>
<dbReference type="PROSITE" id="PS51462">
    <property type="entry name" value="NUDIX"/>
    <property type="match status" value="1"/>
</dbReference>
<evidence type="ECO:0000256" key="2">
    <source>
        <dbReference type="ARBA" id="ARBA00022801"/>
    </source>
</evidence>
<reference evidence="6" key="2">
    <citation type="submission" date="2020-10" db="UniProtKB">
        <authorList>
            <consortium name="WormBaseParasite"/>
        </authorList>
    </citation>
    <scope>IDENTIFICATION</scope>
</reference>
<dbReference type="InterPro" id="IPR020476">
    <property type="entry name" value="Nudix_hydrolase"/>
</dbReference>
<evidence type="ECO:0000313" key="5">
    <source>
        <dbReference type="Proteomes" id="UP000492821"/>
    </source>
</evidence>
<dbReference type="GO" id="GO:0034431">
    <property type="term" value="F:bis(5'-adenosyl)-hexaphosphatase activity"/>
    <property type="evidence" value="ECO:0007669"/>
    <property type="project" value="TreeGrafter"/>
</dbReference>
<keyword evidence="2 3" id="KW-0378">Hydrolase</keyword>
<accession>A0A7E4UNR2</accession>
<dbReference type="Pfam" id="PF00293">
    <property type="entry name" value="NUDIX"/>
    <property type="match status" value="1"/>
</dbReference>
<dbReference type="InterPro" id="IPR020084">
    <property type="entry name" value="NUDIX_hydrolase_CS"/>
</dbReference>
<dbReference type="InterPro" id="IPR000086">
    <property type="entry name" value="NUDIX_hydrolase_dom"/>
</dbReference>
<dbReference type="Proteomes" id="UP000492821">
    <property type="component" value="Unassembled WGS sequence"/>
</dbReference>
<dbReference type="PRINTS" id="PR00502">
    <property type="entry name" value="NUDIXFAMILY"/>
</dbReference>
<dbReference type="GO" id="GO:1901911">
    <property type="term" value="P:adenosine 5'-(hexahydrogen pentaphosphate) catabolic process"/>
    <property type="evidence" value="ECO:0007669"/>
    <property type="project" value="TreeGrafter"/>
</dbReference>
<evidence type="ECO:0000313" key="6">
    <source>
        <dbReference type="WBParaSite" id="Pan_g10948.t1"/>
    </source>
</evidence>
<dbReference type="GO" id="GO:0046872">
    <property type="term" value="F:metal ion binding"/>
    <property type="evidence" value="ECO:0007669"/>
    <property type="project" value="UniProtKB-KW"/>
</dbReference>
<dbReference type="GO" id="GO:0071543">
    <property type="term" value="P:diphosphoinositol polyphosphate metabolic process"/>
    <property type="evidence" value="ECO:0007669"/>
    <property type="project" value="TreeGrafter"/>
</dbReference>
<dbReference type="GO" id="GO:1901907">
    <property type="term" value="P:diadenosine pentaphosphate catabolic process"/>
    <property type="evidence" value="ECO:0007669"/>
    <property type="project" value="TreeGrafter"/>
</dbReference>
<evidence type="ECO:0000256" key="3">
    <source>
        <dbReference type="RuleBase" id="RU003476"/>
    </source>
</evidence>
<dbReference type="WBParaSite" id="Pan_g10948.t1">
    <property type="protein sequence ID" value="Pan_g10948.t1"/>
    <property type="gene ID" value="Pan_g10948"/>
</dbReference>
<dbReference type="GO" id="GO:0008486">
    <property type="term" value="F:diphosphoinositol-polyphosphate diphosphatase activity"/>
    <property type="evidence" value="ECO:0007669"/>
    <property type="project" value="TreeGrafter"/>
</dbReference>
<dbReference type="GO" id="GO:0000298">
    <property type="term" value="F:endopolyphosphatase activity"/>
    <property type="evidence" value="ECO:0007669"/>
    <property type="project" value="TreeGrafter"/>
</dbReference>